<protein>
    <submittedName>
        <fullName evidence="2">Uncharacterized protein</fullName>
    </submittedName>
</protein>
<evidence type="ECO:0000256" key="1">
    <source>
        <dbReference type="SAM" id="MobiDB-lite"/>
    </source>
</evidence>
<dbReference type="Proteomes" id="UP001642464">
    <property type="component" value="Unassembled WGS sequence"/>
</dbReference>
<reference evidence="2 3" key="1">
    <citation type="submission" date="2024-02" db="EMBL/GenBank/DDBJ databases">
        <authorList>
            <person name="Chen Y."/>
            <person name="Shah S."/>
            <person name="Dougan E. K."/>
            <person name="Thang M."/>
            <person name="Chan C."/>
        </authorList>
    </citation>
    <scope>NUCLEOTIDE SEQUENCE [LARGE SCALE GENOMIC DNA]</scope>
</reference>
<evidence type="ECO:0000313" key="3">
    <source>
        <dbReference type="Proteomes" id="UP001642464"/>
    </source>
</evidence>
<keyword evidence="3" id="KW-1185">Reference proteome</keyword>
<comment type="caution">
    <text evidence="2">The sequence shown here is derived from an EMBL/GenBank/DDBJ whole genome shotgun (WGS) entry which is preliminary data.</text>
</comment>
<feature type="compositionally biased region" description="Basic and acidic residues" evidence="1">
    <location>
        <begin position="63"/>
        <end position="72"/>
    </location>
</feature>
<evidence type="ECO:0000313" key="2">
    <source>
        <dbReference type="EMBL" id="CAK9035026.1"/>
    </source>
</evidence>
<feature type="region of interest" description="Disordered" evidence="1">
    <location>
        <begin position="51"/>
        <end position="79"/>
    </location>
</feature>
<dbReference type="EMBL" id="CAXAMM010014920">
    <property type="protein sequence ID" value="CAK9035026.1"/>
    <property type="molecule type" value="Genomic_DNA"/>
</dbReference>
<name>A0ABP0L797_9DINO</name>
<gene>
    <name evidence="2" type="ORF">SCF082_LOCUS21118</name>
</gene>
<sequence length="582" mass="66010">MAPHKWGVLVLHLSAQGVPKNKNYVDARDKVQADHKTKLEALGNSEMCEVETWPPQGASSQQEQERAEDNEGRAAGQLARGAGAVAGAGDDGNLQSHPRWKSFWQTFRSTEAQILIIFNDGVIQDDGYVFQRHKYRVRGVDLAADILFEFKRRESSKFQVILLAGLGTESIGKQIAEQFESLPLLVPPSIICWKAPSNVASFANTNQRWLSDIEKGLLDFTVGFLSETLSDRSPDMQNNKLDLRGTIHTFVKLRRDESGGKELASLVQFLPRNQIDLIEHIYYRLGLAAYELCRRIMQLFKSMALRFNNTGDRSTLYLEHSTYYLFAELFGWLHVLRQQPAQLYFQEEIRKLEFSFSGGQLQGNKTRLADHFQLLKNEIRMMGETVVETKGTLSFQVLPYIDFIDKFNDAESDFSSQFEKLIRAVKELQDENIYTSDNEKIMKPDNPKAVRLMWIFAALYCVTDAYTPEFLRMSTAKVRPLENTRDSFNPALHDLYKVARKATREAETKLSPHQQQASSNDRDEGTVNEKSRNEDKSSKSDTLSGYGRIVRAAALASGVALLLVMRRSQLDGVVSLLKETSP</sequence>
<organism evidence="2 3">
    <name type="scientific">Durusdinium trenchii</name>
    <dbReference type="NCBI Taxonomy" id="1381693"/>
    <lineage>
        <taxon>Eukaryota</taxon>
        <taxon>Sar</taxon>
        <taxon>Alveolata</taxon>
        <taxon>Dinophyceae</taxon>
        <taxon>Suessiales</taxon>
        <taxon>Symbiodiniaceae</taxon>
        <taxon>Durusdinium</taxon>
    </lineage>
</organism>
<proteinExistence type="predicted"/>
<feature type="region of interest" description="Disordered" evidence="1">
    <location>
        <begin position="503"/>
        <end position="542"/>
    </location>
</feature>
<feature type="compositionally biased region" description="Basic and acidic residues" evidence="1">
    <location>
        <begin position="520"/>
        <end position="539"/>
    </location>
</feature>
<accession>A0ABP0L797</accession>